<dbReference type="EMBL" id="BAAAIE010000335">
    <property type="protein sequence ID" value="GAA1006588.1"/>
    <property type="molecule type" value="Genomic_DNA"/>
</dbReference>
<accession>A0ABP4DHL3</accession>
<protein>
    <submittedName>
        <fullName evidence="2">Uncharacterized protein</fullName>
    </submittedName>
</protein>
<name>A0ABP4DHL3_9ACTN</name>
<organism evidence="2 3">
    <name type="scientific">Streptomyces rhizosphaericus</name>
    <dbReference type="NCBI Taxonomy" id="114699"/>
    <lineage>
        <taxon>Bacteria</taxon>
        <taxon>Bacillati</taxon>
        <taxon>Actinomycetota</taxon>
        <taxon>Actinomycetes</taxon>
        <taxon>Kitasatosporales</taxon>
        <taxon>Streptomycetaceae</taxon>
        <taxon>Streptomyces</taxon>
        <taxon>Streptomyces violaceusniger group</taxon>
    </lineage>
</organism>
<proteinExistence type="predicted"/>
<reference evidence="3" key="1">
    <citation type="journal article" date="2019" name="Int. J. Syst. Evol. Microbiol.">
        <title>The Global Catalogue of Microorganisms (GCM) 10K type strain sequencing project: providing services to taxonomists for standard genome sequencing and annotation.</title>
        <authorList>
            <consortium name="The Broad Institute Genomics Platform"/>
            <consortium name="The Broad Institute Genome Sequencing Center for Infectious Disease"/>
            <person name="Wu L."/>
            <person name="Ma J."/>
        </authorList>
    </citation>
    <scope>NUCLEOTIDE SEQUENCE [LARGE SCALE GENOMIC DNA]</scope>
    <source>
        <strain evidence="3">JCM 11445</strain>
    </source>
</reference>
<evidence type="ECO:0000313" key="2">
    <source>
        <dbReference type="EMBL" id="GAA1006588.1"/>
    </source>
</evidence>
<evidence type="ECO:0000256" key="1">
    <source>
        <dbReference type="SAM" id="MobiDB-lite"/>
    </source>
</evidence>
<comment type="caution">
    <text evidence="2">The sequence shown here is derived from an EMBL/GenBank/DDBJ whole genome shotgun (WGS) entry which is preliminary data.</text>
</comment>
<keyword evidence="3" id="KW-1185">Reference proteome</keyword>
<sequence length="213" mass="23851">MSNRRTYTERRTYSARVMQFRKAVYADREPVEVVVEKGKRRGQVESVAMTNGARLLLLRLSDDMNANGIVSVPSGELAKHFGVAPARISEWIKAARAHRFLDPVTRPRQGHTAVYQGLNPDKRDVRESRHLDVRPGVHLTEQEHGEMYALGGSHEEAVTAPEAHIGPEASTRRRRRGREEGTQHDPVAFHLAVCAAHGDLACTSCRTDQREVS</sequence>
<dbReference type="Proteomes" id="UP001500033">
    <property type="component" value="Unassembled WGS sequence"/>
</dbReference>
<gene>
    <name evidence="2" type="ORF">GCM10009576_098670</name>
</gene>
<feature type="region of interest" description="Disordered" evidence="1">
    <location>
        <begin position="158"/>
        <end position="184"/>
    </location>
</feature>
<evidence type="ECO:0000313" key="3">
    <source>
        <dbReference type="Proteomes" id="UP001500033"/>
    </source>
</evidence>